<name>A0A1R3WG39_9BACT</name>
<evidence type="ECO:0000313" key="2">
    <source>
        <dbReference type="Proteomes" id="UP000187181"/>
    </source>
</evidence>
<keyword evidence="1" id="KW-0808">Transferase</keyword>
<gene>
    <name evidence="1" type="ORF">SAMN05444128_0212</name>
</gene>
<dbReference type="STRING" id="1317125.SAMN05444128_0212"/>
<dbReference type="AlphaFoldDB" id="A0A1R3WG39"/>
<dbReference type="InterPro" id="IPR029063">
    <property type="entry name" value="SAM-dependent_MTases_sf"/>
</dbReference>
<evidence type="ECO:0000313" key="1">
    <source>
        <dbReference type="EMBL" id="SIT75451.1"/>
    </source>
</evidence>
<keyword evidence="2" id="KW-1185">Reference proteome</keyword>
<reference evidence="2" key="1">
    <citation type="submission" date="2017-01" db="EMBL/GenBank/DDBJ databases">
        <authorList>
            <person name="Varghese N."/>
            <person name="Submissions S."/>
        </authorList>
    </citation>
    <scope>NUCLEOTIDE SEQUENCE [LARGE SCALE GENOMIC DNA]</scope>
    <source>
        <strain evidence="2">LP100</strain>
    </source>
</reference>
<dbReference type="Pfam" id="PF13489">
    <property type="entry name" value="Methyltransf_23"/>
    <property type="match status" value="1"/>
</dbReference>
<dbReference type="SUPFAM" id="SSF53335">
    <property type="entry name" value="S-adenosyl-L-methionine-dependent methyltransferases"/>
    <property type="match status" value="1"/>
</dbReference>
<protein>
    <submittedName>
        <fullName evidence="1">Methyltransferase domain-containing protein</fullName>
    </submittedName>
</protein>
<dbReference type="GO" id="GO:0008168">
    <property type="term" value="F:methyltransferase activity"/>
    <property type="evidence" value="ECO:0007669"/>
    <property type="project" value="UniProtKB-KW"/>
</dbReference>
<organism evidence="1 2">
    <name type="scientific">Pontibacter indicus</name>
    <dbReference type="NCBI Taxonomy" id="1317125"/>
    <lineage>
        <taxon>Bacteria</taxon>
        <taxon>Pseudomonadati</taxon>
        <taxon>Bacteroidota</taxon>
        <taxon>Cytophagia</taxon>
        <taxon>Cytophagales</taxon>
        <taxon>Hymenobacteraceae</taxon>
        <taxon>Pontibacter</taxon>
    </lineage>
</organism>
<accession>A0A1R3WG39</accession>
<sequence>MTNMREEIYTKENSDYFLKNPTWHVEDSPWKAVQIFKMLQRHKLNIKTIAEIGCGAGEILNQLHLLMGREVAFTGYDISADAIKLAKPREKERLKFEHENLLTVHSKFDLLLMMDVFEHVDDYLNFLKQCKGKAEYSIFHIPLDISAQSVLRNKLMHWRNSLGHLHFFTKETAIATLQDAGYDIIDFFYTAGSVELADNSIKSKFASALRSTLFKINQDITVKSLGGYSLLVLAK</sequence>
<dbReference type="EMBL" id="FTPP01000001">
    <property type="protein sequence ID" value="SIT75451.1"/>
    <property type="molecule type" value="Genomic_DNA"/>
</dbReference>
<keyword evidence="1" id="KW-0489">Methyltransferase</keyword>
<dbReference type="GO" id="GO:0032259">
    <property type="term" value="P:methylation"/>
    <property type="evidence" value="ECO:0007669"/>
    <property type="project" value="UniProtKB-KW"/>
</dbReference>
<proteinExistence type="predicted"/>
<dbReference type="Gene3D" id="3.40.50.150">
    <property type="entry name" value="Vaccinia Virus protein VP39"/>
    <property type="match status" value="1"/>
</dbReference>
<dbReference type="CDD" id="cd02440">
    <property type="entry name" value="AdoMet_MTases"/>
    <property type="match status" value="1"/>
</dbReference>
<dbReference type="Proteomes" id="UP000187181">
    <property type="component" value="Unassembled WGS sequence"/>
</dbReference>